<dbReference type="PATRIC" id="fig|61647.15.peg.4457"/>
<organism evidence="1 2">
    <name type="scientific">Pluralibacter gergoviae</name>
    <name type="common">Enterobacter gergoviae</name>
    <dbReference type="NCBI Taxonomy" id="61647"/>
    <lineage>
        <taxon>Bacteria</taxon>
        <taxon>Pseudomonadati</taxon>
        <taxon>Pseudomonadota</taxon>
        <taxon>Gammaproteobacteria</taxon>
        <taxon>Enterobacterales</taxon>
        <taxon>Enterobacteriaceae</taxon>
        <taxon>Pluralibacter</taxon>
    </lineage>
</organism>
<protein>
    <submittedName>
        <fullName evidence="1">Uncharacterized protein</fullName>
    </submittedName>
</protein>
<keyword evidence="2" id="KW-1185">Reference proteome</keyword>
<dbReference type="EMBL" id="LDZF01000005">
    <property type="protein sequence ID" value="KMK15125.1"/>
    <property type="molecule type" value="Genomic_DNA"/>
</dbReference>
<proteinExistence type="predicted"/>
<evidence type="ECO:0000313" key="2">
    <source>
        <dbReference type="Proteomes" id="UP000036196"/>
    </source>
</evidence>
<comment type="caution">
    <text evidence="1">The sequence shown here is derived from an EMBL/GenBank/DDBJ whole genome shotgun (WGS) entry which is preliminary data.</text>
</comment>
<sequence length="207" mass="23697">MVNQPVGLLQLVAQNAWMFSCTSIVLVFVGWKVTYSNSSRLATRSETKSLVDALAKIVNDIADVSIDFWINKCQNGQASAIYSHGIKIQSKRKQDKSTYRLFEMNVFAKMNQAYKYISLLEARGIAFDNSWLSLYPEKVTLDCESAHQMDLSVRATRVQEILGVSQDTMNMFYEAFQKSHPPSKGMTIVEYVKKERMKIDEWLRSLN</sequence>
<evidence type="ECO:0000313" key="1">
    <source>
        <dbReference type="EMBL" id="KMK15125.1"/>
    </source>
</evidence>
<reference evidence="1 2" key="1">
    <citation type="submission" date="2015-05" db="EMBL/GenBank/DDBJ databases">
        <title>Genome sequences of Pluralibacter gergoviae.</title>
        <authorList>
            <person name="Greninger A.L."/>
            <person name="Miller S."/>
        </authorList>
    </citation>
    <scope>NUCLEOTIDE SEQUENCE [LARGE SCALE GENOMIC DNA]</scope>
    <source>
        <strain evidence="1 2">JS81F13</strain>
    </source>
</reference>
<accession>A0A0J5L8Y1</accession>
<name>A0A0J5L8Y1_PLUGE</name>
<gene>
    <name evidence="1" type="ORF">ABW06_06915</name>
</gene>
<dbReference type="Proteomes" id="UP000036196">
    <property type="component" value="Unassembled WGS sequence"/>
</dbReference>
<dbReference type="AlphaFoldDB" id="A0A0J5L8Y1"/>
<dbReference type="RefSeq" id="WP_048278548.1">
    <property type="nucleotide sequence ID" value="NZ_LDZF01000005.1"/>
</dbReference>